<evidence type="ECO:0000313" key="7">
    <source>
        <dbReference type="EMBL" id="MBU2693125.1"/>
    </source>
</evidence>
<dbReference type="InterPro" id="IPR036059">
    <property type="entry name" value="TldD/PmbA_sf"/>
</dbReference>
<dbReference type="InterPro" id="IPR002510">
    <property type="entry name" value="Metalloprtase-TldD/E_N"/>
</dbReference>
<keyword evidence="2" id="KW-0645">Protease</keyword>
<comment type="caution">
    <text evidence="7">The sequence shown here is derived from an EMBL/GenBank/DDBJ whole genome shotgun (WGS) entry which is preliminary data.</text>
</comment>
<dbReference type="Proteomes" id="UP000777784">
    <property type="component" value="Unassembled WGS sequence"/>
</dbReference>
<dbReference type="GO" id="GO:0005829">
    <property type="term" value="C:cytosol"/>
    <property type="evidence" value="ECO:0007669"/>
    <property type="project" value="TreeGrafter"/>
</dbReference>
<evidence type="ECO:0000256" key="3">
    <source>
        <dbReference type="ARBA" id="ARBA00022801"/>
    </source>
</evidence>
<feature type="domain" description="Metalloprotease TldD/E C-terminal" evidence="6">
    <location>
        <begin position="230"/>
        <end position="473"/>
    </location>
</feature>
<dbReference type="SUPFAM" id="SSF111283">
    <property type="entry name" value="Putative modulator of DNA gyrase, PmbA/TldD"/>
    <property type="match status" value="1"/>
</dbReference>
<comment type="similarity">
    <text evidence="1">Belongs to the peptidase U62 family.</text>
</comment>
<dbReference type="Pfam" id="PF19289">
    <property type="entry name" value="PmbA_TldD_3rd"/>
    <property type="match status" value="1"/>
</dbReference>
<proteinExistence type="inferred from homology"/>
<dbReference type="Pfam" id="PF01523">
    <property type="entry name" value="PmbA_TldD_1st"/>
    <property type="match status" value="1"/>
</dbReference>
<dbReference type="EMBL" id="JAHJDP010000114">
    <property type="protein sequence ID" value="MBU2693125.1"/>
    <property type="molecule type" value="Genomic_DNA"/>
</dbReference>
<dbReference type="InterPro" id="IPR045569">
    <property type="entry name" value="Metalloprtase-TldD/E_C"/>
</dbReference>
<dbReference type="GO" id="GO:0008237">
    <property type="term" value="F:metallopeptidase activity"/>
    <property type="evidence" value="ECO:0007669"/>
    <property type="project" value="UniProtKB-KW"/>
</dbReference>
<evidence type="ECO:0000259" key="6">
    <source>
        <dbReference type="Pfam" id="PF19289"/>
    </source>
</evidence>
<evidence type="ECO:0000313" key="8">
    <source>
        <dbReference type="Proteomes" id="UP000777784"/>
    </source>
</evidence>
<evidence type="ECO:0000259" key="5">
    <source>
        <dbReference type="Pfam" id="PF01523"/>
    </source>
</evidence>
<gene>
    <name evidence="7" type="ORF">KJ970_19585</name>
</gene>
<name>A0A948RY16_UNCEI</name>
<protein>
    <submittedName>
        <fullName evidence="7">TldD/PmbA family protein</fullName>
    </submittedName>
</protein>
<dbReference type="InterPro" id="IPR051463">
    <property type="entry name" value="Peptidase_U62_metallo"/>
</dbReference>
<dbReference type="PANTHER" id="PTHR30624">
    <property type="entry name" value="UNCHARACTERIZED PROTEIN TLDD AND PMBA"/>
    <property type="match status" value="1"/>
</dbReference>
<keyword evidence="4" id="KW-0482">Metalloprotease</keyword>
<dbReference type="AlphaFoldDB" id="A0A948RY16"/>
<evidence type="ECO:0000256" key="4">
    <source>
        <dbReference type="ARBA" id="ARBA00023049"/>
    </source>
</evidence>
<feature type="domain" description="Metalloprotease TldD/E N-terminal" evidence="5">
    <location>
        <begin position="19"/>
        <end position="82"/>
    </location>
</feature>
<organism evidence="7 8">
    <name type="scientific">Eiseniibacteriota bacterium</name>
    <dbReference type="NCBI Taxonomy" id="2212470"/>
    <lineage>
        <taxon>Bacteria</taxon>
        <taxon>Candidatus Eiseniibacteriota</taxon>
    </lineage>
</organism>
<dbReference type="PANTHER" id="PTHR30624:SF10">
    <property type="entry name" value="CONSERVED PROTEIN"/>
    <property type="match status" value="1"/>
</dbReference>
<keyword evidence="3" id="KW-0378">Hydrolase</keyword>
<dbReference type="GO" id="GO:0006508">
    <property type="term" value="P:proteolysis"/>
    <property type="evidence" value="ECO:0007669"/>
    <property type="project" value="UniProtKB-KW"/>
</dbReference>
<reference evidence="7" key="1">
    <citation type="submission" date="2021-05" db="EMBL/GenBank/DDBJ databases">
        <title>Energy efficiency and biological interactions define the core microbiome of deep oligotrophic groundwater.</title>
        <authorList>
            <person name="Mehrshad M."/>
            <person name="Lopez-Fernandez M."/>
            <person name="Bell E."/>
            <person name="Bernier-Latmani R."/>
            <person name="Bertilsson S."/>
            <person name="Dopson M."/>
        </authorList>
    </citation>
    <scope>NUCLEOTIDE SEQUENCE</scope>
    <source>
        <strain evidence="7">Modern_marine.mb.64</strain>
    </source>
</reference>
<evidence type="ECO:0000256" key="1">
    <source>
        <dbReference type="ARBA" id="ARBA00005836"/>
    </source>
</evidence>
<evidence type="ECO:0000256" key="2">
    <source>
        <dbReference type="ARBA" id="ARBA00022670"/>
    </source>
</evidence>
<accession>A0A948RY16</accession>
<dbReference type="Gene3D" id="3.30.2290.10">
    <property type="entry name" value="PmbA/TldD superfamily"/>
    <property type="match status" value="1"/>
</dbReference>
<sequence length="477" mass="52204">MFEELKEKFRQVMPGSGFCSLRAVRESNEIVQVRQSVLQPITRYEDQGVMITVVAGGGYGYAATSDLSVNGLRAAVERAQSWAALSAGKSVVDYGKIAYPHPTGEYASPVKSPWESVPLKDKIDMVSKECARLKIDDRIADSAASLWYIKTDILYLTNGGGEVRQALERLLPTLRVTASEGAESQTRNLGAGSYALQGGMEIIDKVGFLTEGPRLAQEAIALLSAPNCPSGTMDLLLAPDQMHLQIHESIGHPLEIDRILGDERNYAGTTFVKPEYVGSFRYGSDLLNITYDPTIPDQWASFGFDDDGLKAEKLFIIEKGILKRALGGLVSQTRSGLPGVATTRADGWRRPPIDRMSNLNLEPGTSTFDEMVASVEKGIYMQTNTSWSIDDSRNKFQFGCEWGRLIENGKLTDLVRKPNYRGISGTFWNNLKMVGDQSTFRVLGVPNCGKGEPNQIMKVGHASPAALFADVEVFGGE</sequence>
<dbReference type="InterPro" id="IPR035068">
    <property type="entry name" value="TldD/PmbA_N"/>
</dbReference>